<keyword evidence="2" id="KW-1185">Reference proteome</keyword>
<accession>A0ABT6QIM9</accession>
<comment type="caution">
    <text evidence="1">The sequence shown here is derived from an EMBL/GenBank/DDBJ whole genome shotgun (WGS) entry which is preliminary data.</text>
</comment>
<dbReference type="EMBL" id="JARBWL010000001">
    <property type="protein sequence ID" value="MDI2590738.1"/>
    <property type="molecule type" value="Genomic_DNA"/>
</dbReference>
<evidence type="ECO:0000313" key="2">
    <source>
        <dbReference type="Proteomes" id="UP001159100"/>
    </source>
</evidence>
<evidence type="ECO:0000313" key="1">
    <source>
        <dbReference type="EMBL" id="MDI2590738.1"/>
    </source>
</evidence>
<proteinExistence type="predicted"/>
<gene>
    <name evidence="1" type="ORF">POF45_04715</name>
</gene>
<organism evidence="1 2">
    <name type="scientific">Pseudomonas fungipugnans</name>
    <dbReference type="NCBI Taxonomy" id="3024217"/>
    <lineage>
        <taxon>Bacteria</taxon>
        <taxon>Pseudomonadati</taxon>
        <taxon>Pseudomonadota</taxon>
        <taxon>Gammaproteobacteria</taxon>
        <taxon>Pseudomonadales</taxon>
        <taxon>Pseudomonadaceae</taxon>
        <taxon>Pseudomonas</taxon>
    </lineage>
</organism>
<reference evidence="1 2" key="1">
    <citation type="submission" date="2023-02" db="EMBL/GenBank/DDBJ databases">
        <title>Pseudomonas chrutzelriedensis sp. nov., a potently antifungal strain isolated from moss.</title>
        <authorList>
            <person name="Schnyder A."/>
            <person name="Kalawong R."/>
            <person name="Eberl L."/>
            <person name="Agnoli K."/>
        </authorList>
    </citation>
    <scope>NUCLEOTIDE SEQUENCE [LARGE SCALE GENOMIC DNA]</scope>
    <source>
        <strain evidence="1 2">681</strain>
    </source>
</reference>
<protein>
    <submittedName>
        <fullName evidence="1">Uncharacterized protein</fullName>
    </submittedName>
</protein>
<dbReference type="RefSeq" id="WP_259494807.1">
    <property type="nucleotide sequence ID" value="NZ_JARBWL010000001.1"/>
</dbReference>
<name>A0ABT6QIM9_9PSED</name>
<sequence length="70" mass="7732">MTLPLPENLNKFADQIRRLKGMSGALRGNSFLIQLGDEINAKATIQVATDRGLVRLQRYSLIGYSAAQRA</sequence>
<dbReference type="Proteomes" id="UP001159100">
    <property type="component" value="Unassembled WGS sequence"/>
</dbReference>